<dbReference type="STRING" id="551115.Aazo_0262"/>
<feature type="domain" description="General stress protein 17M-like" evidence="1">
    <location>
        <begin position="11"/>
        <end position="60"/>
    </location>
</feature>
<dbReference type="PANTHER" id="PTHR36109:SF2">
    <property type="entry name" value="MEMBRANE PROTEIN"/>
    <property type="match status" value="1"/>
</dbReference>
<protein>
    <recommendedName>
        <fullName evidence="1">General stress protein 17M-like domain-containing protein</fullName>
    </recommendedName>
</protein>
<dbReference type="Pfam" id="PF11181">
    <property type="entry name" value="YflT"/>
    <property type="match status" value="1"/>
</dbReference>
<keyword evidence="3" id="KW-1185">Reference proteome</keyword>
<dbReference type="Proteomes" id="UP000001511">
    <property type="component" value="Chromosome"/>
</dbReference>
<reference evidence="2 3" key="1">
    <citation type="journal article" date="2010" name="PLoS ONE">
        <title>Genome erosion in a nitrogen-fixing vertically transmitted endosymbiotic multicellular cyanobacterium.</title>
        <authorList>
            <person name="Ran L."/>
            <person name="Larsson J."/>
            <person name="Vigil-Stenman T."/>
            <person name="Nylander J.A."/>
            <person name="Ininbergs K."/>
            <person name="Zheng W.W."/>
            <person name="Lapidus A."/>
            <person name="Lowry S."/>
            <person name="Haselkorn R."/>
            <person name="Bergman B."/>
        </authorList>
    </citation>
    <scope>NUCLEOTIDE SEQUENCE [LARGE SCALE GENOMIC DNA]</scope>
    <source>
        <strain evidence="2 3">0708</strain>
    </source>
</reference>
<evidence type="ECO:0000313" key="3">
    <source>
        <dbReference type="Proteomes" id="UP000001511"/>
    </source>
</evidence>
<name>D7DYN8_NOSA0</name>
<dbReference type="RefSeq" id="WP_013189881.1">
    <property type="nucleotide sequence ID" value="NC_014248.1"/>
</dbReference>
<dbReference type="KEGG" id="naz:Aazo_0262"/>
<sequence>MITQEAKRGLGVFAKTQELEQAIKQLKASGYPMEKVSIIGKDIKHNSSLGEAQTSHQIGNQDVNTTVGVGDTLTSTTWANLLIGLSGLAIPSLGAILAAGSVGVALVASIAGVTVGVTANENLVRSLKDLGIPEDRARMYSDHLQQSYYLIILDGTDTEIDCAEAILGQEGIQNWGVFNSLATPRVR</sequence>
<dbReference type="AlphaFoldDB" id="D7DYN8"/>
<evidence type="ECO:0000259" key="1">
    <source>
        <dbReference type="Pfam" id="PF11181"/>
    </source>
</evidence>
<proteinExistence type="predicted"/>
<dbReference type="EMBL" id="CP002059">
    <property type="protein sequence ID" value="ADI62861.1"/>
    <property type="molecule type" value="Genomic_DNA"/>
</dbReference>
<accession>D7DYN8</accession>
<dbReference type="InterPro" id="IPR025889">
    <property type="entry name" value="GSP17M-like_dom"/>
</dbReference>
<gene>
    <name evidence="2" type="ordered locus">Aazo_0262</name>
</gene>
<dbReference type="OrthoDB" id="462701at2"/>
<dbReference type="HOGENOM" id="CLU_083853_0_0_3"/>
<organism evidence="2 3">
    <name type="scientific">Nostoc azollae (strain 0708)</name>
    <name type="common">Anabaena azollae (strain 0708)</name>
    <dbReference type="NCBI Taxonomy" id="551115"/>
    <lineage>
        <taxon>Bacteria</taxon>
        <taxon>Bacillati</taxon>
        <taxon>Cyanobacteriota</taxon>
        <taxon>Cyanophyceae</taxon>
        <taxon>Nostocales</taxon>
        <taxon>Nostocaceae</taxon>
        <taxon>Trichormus</taxon>
    </lineage>
</organism>
<dbReference type="InterPro" id="IPR052948">
    <property type="entry name" value="Low_temp-induced_all0457"/>
</dbReference>
<dbReference type="PANTHER" id="PTHR36109">
    <property type="entry name" value="MEMBRANE PROTEIN-RELATED"/>
    <property type="match status" value="1"/>
</dbReference>
<dbReference type="eggNOG" id="COG3861">
    <property type="taxonomic scope" value="Bacteria"/>
</dbReference>
<evidence type="ECO:0000313" key="2">
    <source>
        <dbReference type="EMBL" id="ADI62861.1"/>
    </source>
</evidence>